<evidence type="ECO:0000256" key="3">
    <source>
        <dbReference type="ARBA" id="ARBA00022723"/>
    </source>
</evidence>
<reference evidence="9" key="1">
    <citation type="journal article" date="2016" name="Genome Announc.">
        <title>Draft genome sequences of fungus Aspergillus calidoustus.</title>
        <authorList>
            <person name="Horn F."/>
            <person name="Linde J."/>
            <person name="Mattern D.J."/>
            <person name="Walther G."/>
            <person name="Guthke R."/>
            <person name="Scherlach K."/>
            <person name="Martin K."/>
            <person name="Brakhage A.A."/>
            <person name="Petzke L."/>
            <person name="Valiante V."/>
        </authorList>
    </citation>
    <scope>NUCLEOTIDE SEQUENCE [LARGE SCALE GENOMIC DNA]</scope>
    <source>
        <strain evidence="9">SF006504</strain>
    </source>
</reference>
<comment type="similarity">
    <text evidence="2">Belongs to the zinc-containing alcohol dehydrogenase family.</text>
</comment>
<evidence type="ECO:0000256" key="4">
    <source>
        <dbReference type="ARBA" id="ARBA00022833"/>
    </source>
</evidence>
<accession>A0A0U5FT86</accession>
<gene>
    <name evidence="8" type="ORF">ASPCAL01351</name>
</gene>
<dbReference type="InterPro" id="IPR011032">
    <property type="entry name" value="GroES-like_sf"/>
</dbReference>
<dbReference type="Gene3D" id="3.90.180.10">
    <property type="entry name" value="Medium-chain alcohol dehydrogenases, catalytic domain"/>
    <property type="match status" value="1"/>
</dbReference>
<keyword evidence="5" id="KW-0560">Oxidoreductase</keyword>
<feature type="domain" description="Alcohol dehydrogenase-like N-terminal" evidence="7">
    <location>
        <begin position="31"/>
        <end position="160"/>
    </location>
</feature>
<dbReference type="SUPFAM" id="SSF51735">
    <property type="entry name" value="NAD(P)-binding Rossmann-fold domains"/>
    <property type="match status" value="1"/>
</dbReference>
<dbReference type="CDD" id="cd08278">
    <property type="entry name" value="benzyl_alcohol_DH"/>
    <property type="match status" value="1"/>
</dbReference>
<dbReference type="PANTHER" id="PTHR43350:SF18">
    <property type="entry name" value="ENOYL REDUCTASE (ER) DOMAIN-CONTAINING PROTEIN"/>
    <property type="match status" value="1"/>
</dbReference>
<evidence type="ECO:0000259" key="7">
    <source>
        <dbReference type="Pfam" id="PF08240"/>
    </source>
</evidence>
<evidence type="ECO:0000256" key="2">
    <source>
        <dbReference type="ARBA" id="ARBA00008072"/>
    </source>
</evidence>
<evidence type="ECO:0000256" key="5">
    <source>
        <dbReference type="ARBA" id="ARBA00023002"/>
    </source>
</evidence>
<evidence type="ECO:0000259" key="6">
    <source>
        <dbReference type="Pfam" id="PF00107"/>
    </source>
</evidence>
<evidence type="ECO:0000313" key="8">
    <source>
        <dbReference type="EMBL" id="CEL01773.1"/>
    </source>
</evidence>
<evidence type="ECO:0008006" key="10">
    <source>
        <dbReference type="Google" id="ProtNLM"/>
    </source>
</evidence>
<dbReference type="STRING" id="454130.A0A0U5FT86"/>
<evidence type="ECO:0000313" key="9">
    <source>
        <dbReference type="Proteomes" id="UP000054771"/>
    </source>
</evidence>
<dbReference type="Proteomes" id="UP000054771">
    <property type="component" value="Unassembled WGS sequence"/>
</dbReference>
<dbReference type="EMBL" id="CDMC01000001">
    <property type="protein sequence ID" value="CEL01773.1"/>
    <property type="molecule type" value="Genomic_DNA"/>
</dbReference>
<evidence type="ECO:0000256" key="1">
    <source>
        <dbReference type="ARBA" id="ARBA00001947"/>
    </source>
</evidence>
<dbReference type="OrthoDB" id="1560166at2759"/>
<dbReference type="Pfam" id="PF08240">
    <property type="entry name" value="ADH_N"/>
    <property type="match status" value="1"/>
</dbReference>
<dbReference type="InterPro" id="IPR013154">
    <property type="entry name" value="ADH-like_N"/>
</dbReference>
<dbReference type="SUPFAM" id="SSF50129">
    <property type="entry name" value="GroES-like"/>
    <property type="match status" value="1"/>
</dbReference>
<dbReference type="OMA" id="ECKAIIV"/>
<dbReference type="FunFam" id="3.40.50.720:FF:000003">
    <property type="entry name" value="S-(hydroxymethyl)glutathione dehydrogenase"/>
    <property type="match status" value="1"/>
</dbReference>
<dbReference type="GO" id="GO:0016491">
    <property type="term" value="F:oxidoreductase activity"/>
    <property type="evidence" value="ECO:0007669"/>
    <property type="project" value="UniProtKB-KW"/>
</dbReference>
<dbReference type="InterPro" id="IPR013149">
    <property type="entry name" value="ADH-like_C"/>
</dbReference>
<dbReference type="GO" id="GO:0046872">
    <property type="term" value="F:metal ion binding"/>
    <property type="evidence" value="ECO:0007669"/>
    <property type="project" value="UniProtKB-KW"/>
</dbReference>
<protein>
    <recommendedName>
        <fullName evidence="10">Enoyl reductase (ER) domain-containing protein</fullName>
    </recommendedName>
</protein>
<dbReference type="Gene3D" id="3.40.50.720">
    <property type="entry name" value="NAD(P)-binding Rossmann-like Domain"/>
    <property type="match status" value="1"/>
</dbReference>
<keyword evidence="3" id="KW-0479">Metal-binding</keyword>
<dbReference type="Pfam" id="PF00107">
    <property type="entry name" value="ADH_zinc_N"/>
    <property type="match status" value="1"/>
</dbReference>
<comment type="cofactor">
    <cofactor evidence="1">
        <name>Zn(2+)</name>
        <dbReference type="ChEBI" id="CHEBI:29105"/>
    </cofactor>
</comment>
<dbReference type="AlphaFoldDB" id="A0A0U5FT86"/>
<organism evidence="8 9">
    <name type="scientific">Aspergillus calidoustus</name>
    <dbReference type="NCBI Taxonomy" id="454130"/>
    <lineage>
        <taxon>Eukaryota</taxon>
        <taxon>Fungi</taxon>
        <taxon>Dikarya</taxon>
        <taxon>Ascomycota</taxon>
        <taxon>Pezizomycotina</taxon>
        <taxon>Eurotiomycetes</taxon>
        <taxon>Eurotiomycetidae</taxon>
        <taxon>Eurotiales</taxon>
        <taxon>Aspergillaceae</taxon>
        <taxon>Aspergillus</taxon>
        <taxon>Aspergillus subgen. Nidulantes</taxon>
    </lineage>
</organism>
<proteinExistence type="inferred from homology"/>
<sequence length="379" mass="40317">MKLTKAIVALEPMQPLHTNWSLQDVSVGDPGEGEVLVEICATGICHTDILLSAVPAGTFGISYPKVVGHEGSGIVRAIGPNTKNISVDDPVLMSYHSCSSCNQCCNSHPAYCDSFAVENYVDQSTSMTLSRTGEAIHSRFFGQSSFSRYSVVSEKSIVNVRGLLQDETELKLFAPLGCGFQTGMGAVCNTSNAGPSDSVMIIGLGAVGMGALMAAKIRNCAMIIAVDRVDSRLQEATAFGANHTINTATLGSRALSDAVQSLTPGGPSIVIDTAGAPAVLEEALESMQQRGKLVLIGVPPLGYKLPLNVITHINKGHLIIGCIEGDCIPSKSIPQMITWYREGLFPIDKLVQYYKITDYEEAVAQLKKGAVVKPVLTWE</sequence>
<keyword evidence="4" id="KW-0862">Zinc</keyword>
<dbReference type="PANTHER" id="PTHR43350">
    <property type="entry name" value="NAD-DEPENDENT ALCOHOL DEHYDROGENASE"/>
    <property type="match status" value="1"/>
</dbReference>
<name>A0A0U5FT86_ASPCI</name>
<keyword evidence="9" id="KW-1185">Reference proteome</keyword>
<dbReference type="InterPro" id="IPR036291">
    <property type="entry name" value="NAD(P)-bd_dom_sf"/>
</dbReference>
<feature type="domain" description="Alcohol dehydrogenase-like C-terminal" evidence="6">
    <location>
        <begin position="206"/>
        <end position="339"/>
    </location>
</feature>